<dbReference type="GO" id="GO:0005886">
    <property type="term" value="C:plasma membrane"/>
    <property type="evidence" value="ECO:0000318"/>
    <property type="project" value="GO_Central"/>
</dbReference>
<feature type="domain" description="Cation-transporting P-type ATPase C-terminal" evidence="5">
    <location>
        <begin position="696"/>
        <end position="859"/>
    </location>
</feature>
<protein>
    <submittedName>
        <fullName evidence="8">Calcium-transporting ATPase 12, plasma membrane-type-like</fullName>
    </submittedName>
</protein>
<dbReference type="GO" id="GO:0005388">
    <property type="term" value="F:P-type calcium transporter activity"/>
    <property type="evidence" value="ECO:0000318"/>
    <property type="project" value="GO_Central"/>
</dbReference>
<proteinExistence type="predicted"/>
<feature type="domain" description="Cation-transporting P-type ATPase N-terminal" evidence="6">
    <location>
        <begin position="149"/>
        <end position="216"/>
    </location>
</feature>
<dbReference type="InterPro" id="IPR023298">
    <property type="entry name" value="ATPase_P-typ_TM_dom_sf"/>
</dbReference>
<evidence type="ECO:0000313" key="7">
    <source>
        <dbReference type="Proteomes" id="UP000235220"/>
    </source>
</evidence>
<dbReference type="InterPro" id="IPR059000">
    <property type="entry name" value="ATPase_P-type_domA"/>
</dbReference>
<sequence length="911" mass="100593">MHIQTSCRSSTSSGHDVHLESQQTALLISGNSSTARERWRWILLILQQRNLISRADKLAHDEKGSPSLDRVSSSTSYYSIISNIDGMTGEMDPQIITGVEISSASPQVSMNVSLDGENGNRISRDAKLQQKNISKMVKDKDTDSLQKFGGIQGIAEALDTSLEDGIPGDEEDLRSRRETSTIAATTQTPARSFFQILLKSCNSYIIFLLFVSAVLSLGFGIKEEGRRTGWYEGFIILLAIVVLVVVPALRDIWLKHSQTMTCTGNQKALEMWENVDVFRGGCQRKVSICNVLPGDIVCLEREYLVPADGLFVSGEFLKLNDGSEFIVDKNNPFLFYGAKVTEGTGRMLVTAVGMDTTWGHLMKQGTHAPKNTPLPAELDKVNIGIQITGLSISILILVVLFLRFKLEKKDVDSSLPDLKGKPISCEEIINAIKRIVLKPNGKISTLTTSLVMSLVGLMEGIPFVITLAITYWNKKMLSDKAIAQEPLACLTMASVTTICLDKSSWLTLNPMAVDLCCTEMLKEIEARRNAGFNIILVSEDNVSGLEVCEGGLLPDSNRMVLEGEKFLNYSPEERMNIVDKITVMRSSFPSDRLLLVQCLKKKGHKVAMIGVKTNEIPVLKEADVGIVIEACSSEMARKSADIIIRDGNFNFLVTIVSCGKCTHDNIRKYILLVLTMNAAGLLTTLLTTICFGYSSITSVQLLWANFVVALLGGLALLTEPPTGTLMEMLTMRRTEPLITKPMWRNLVSQVLYQVAILLAFQFKGQAILHIEEKVSKTIIFNSFVLCQVFNQVNARELEKKNAFRGIHRNILFWVAVGVTLVLQVAFIEIAHIVSGCARLNLVQWFVCLLIGVVSWTIDCTTKCTSGCIRNWLIAPINSHMGVNSMTPSSLSEPTYNLELPLINENSTSVLS</sequence>
<dbReference type="Gramene" id="Jr03_12690_p1">
    <property type="protein sequence ID" value="cds.Jr03_12690_p1"/>
    <property type="gene ID" value="Jr03_12690"/>
</dbReference>
<dbReference type="Pfam" id="PF00689">
    <property type="entry name" value="Cation_ATPase_C"/>
    <property type="match status" value="1"/>
</dbReference>
<evidence type="ECO:0000259" key="5">
    <source>
        <dbReference type="Pfam" id="PF00689"/>
    </source>
</evidence>
<dbReference type="AlphaFoldDB" id="A0A2I4F9U1"/>
<dbReference type="GeneID" id="108996830"/>
<feature type="domain" description="P-type ATPase A" evidence="4">
    <location>
        <begin position="274"/>
        <end position="363"/>
    </location>
</feature>
<dbReference type="Gene3D" id="1.20.1110.10">
    <property type="entry name" value="Calcium-transporting ATPase, transmembrane domain"/>
    <property type="match status" value="2"/>
</dbReference>
<evidence type="ECO:0000259" key="6">
    <source>
        <dbReference type="Pfam" id="PF00690"/>
    </source>
</evidence>
<dbReference type="InterPro" id="IPR036412">
    <property type="entry name" value="HAD-like_sf"/>
</dbReference>
<dbReference type="Pfam" id="PF00122">
    <property type="entry name" value="E1-E2_ATPase"/>
    <property type="match status" value="1"/>
</dbReference>
<keyword evidence="3" id="KW-0460">Magnesium</keyword>
<dbReference type="Pfam" id="PF00690">
    <property type="entry name" value="Cation_ATPase_N"/>
    <property type="match status" value="1"/>
</dbReference>
<name>A0A2I4F9U1_JUGRE</name>
<dbReference type="PANTHER" id="PTHR24093:SF470">
    <property type="entry name" value="CALCIUM-TRANSPORTING ATPASE 12, PLASMA MEMBRANE-TYPE-LIKE"/>
    <property type="match status" value="1"/>
</dbReference>
<dbReference type="InterPro" id="IPR004014">
    <property type="entry name" value="ATPase_P-typ_cation-transptr_N"/>
</dbReference>
<organism evidence="7 8">
    <name type="scientific">Juglans regia</name>
    <name type="common">English walnut</name>
    <dbReference type="NCBI Taxonomy" id="51240"/>
    <lineage>
        <taxon>Eukaryota</taxon>
        <taxon>Viridiplantae</taxon>
        <taxon>Streptophyta</taxon>
        <taxon>Embryophyta</taxon>
        <taxon>Tracheophyta</taxon>
        <taxon>Spermatophyta</taxon>
        <taxon>Magnoliopsida</taxon>
        <taxon>eudicotyledons</taxon>
        <taxon>Gunneridae</taxon>
        <taxon>Pentapetalae</taxon>
        <taxon>rosids</taxon>
        <taxon>fabids</taxon>
        <taxon>Fagales</taxon>
        <taxon>Juglandaceae</taxon>
        <taxon>Juglans</taxon>
    </lineage>
</organism>
<evidence type="ECO:0000259" key="4">
    <source>
        <dbReference type="Pfam" id="PF00122"/>
    </source>
</evidence>
<dbReference type="Proteomes" id="UP000235220">
    <property type="component" value="Chromosome 3"/>
</dbReference>
<gene>
    <name evidence="8" type="primary">LOC108996830</name>
</gene>
<dbReference type="RefSeq" id="XP_018828405.1">
    <property type="nucleotide sequence ID" value="XM_018972860.2"/>
</dbReference>
<keyword evidence="7" id="KW-1185">Reference proteome</keyword>
<dbReference type="SUPFAM" id="SSF81665">
    <property type="entry name" value="Calcium ATPase, transmembrane domain M"/>
    <property type="match status" value="1"/>
</dbReference>
<dbReference type="KEGG" id="jre:108996830"/>
<dbReference type="SUPFAM" id="SSF81653">
    <property type="entry name" value="Calcium ATPase, transduction domain A"/>
    <property type="match status" value="1"/>
</dbReference>
<dbReference type="OrthoDB" id="116380at2759"/>
<dbReference type="SUPFAM" id="SSF56784">
    <property type="entry name" value="HAD-like"/>
    <property type="match status" value="1"/>
</dbReference>
<accession>A0A2I4F9U1</accession>
<evidence type="ECO:0000256" key="1">
    <source>
        <dbReference type="ARBA" id="ARBA00022723"/>
    </source>
</evidence>
<reference evidence="8" key="1">
    <citation type="submission" date="2025-08" db="UniProtKB">
        <authorList>
            <consortium name="RefSeq"/>
        </authorList>
    </citation>
    <scope>IDENTIFICATION</scope>
    <source>
        <tissue evidence="8">Leaves</tissue>
    </source>
</reference>
<evidence type="ECO:0000313" key="8">
    <source>
        <dbReference type="RefSeq" id="XP_018828405.1"/>
    </source>
</evidence>
<evidence type="ECO:0000256" key="2">
    <source>
        <dbReference type="ARBA" id="ARBA00022837"/>
    </source>
</evidence>
<dbReference type="PANTHER" id="PTHR24093">
    <property type="entry name" value="CATION TRANSPORTING ATPASE"/>
    <property type="match status" value="1"/>
</dbReference>
<dbReference type="InterPro" id="IPR008250">
    <property type="entry name" value="ATPase_P-typ_transduc_dom_A_sf"/>
</dbReference>
<dbReference type="InterPro" id="IPR006068">
    <property type="entry name" value="ATPase_P-typ_cation-transptr_C"/>
</dbReference>
<dbReference type="STRING" id="51240.A0A2I4F9U1"/>
<evidence type="ECO:0000256" key="3">
    <source>
        <dbReference type="ARBA" id="ARBA00022842"/>
    </source>
</evidence>
<keyword evidence="1" id="KW-0479">Metal-binding</keyword>
<keyword evidence="2" id="KW-0106">Calcium</keyword>
<dbReference type="GO" id="GO:0046872">
    <property type="term" value="F:metal ion binding"/>
    <property type="evidence" value="ECO:0007669"/>
    <property type="project" value="UniProtKB-KW"/>
</dbReference>